<evidence type="ECO:0000313" key="9">
    <source>
        <dbReference type="Proteomes" id="UP000324907"/>
    </source>
</evidence>
<evidence type="ECO:0000256" key="4">
    <source>
        <dbReference type="ARBA" id="ARBA00023136"/>
    </source>
</evidence>
<dbReference type="EMBL" id="VLTL01000104">
    <property type="protein sequence ID" value="KAA0160886.1"/>
    <property type="molecule type" value="Genomic_DNA"/>
</dbReference>
<protein>
    <recommendedName>
        <fullName evidence="11">Major facilitator superfamily (MFS) profile domain-containing protein</fullName>
    </recommendedName>
</protein>
<evidence type="ECO:0000256" key="1">
    <source>
        <dbReference type="ARBA" id="ARBA00004141"/>
    </source>
</evidence>
<name>A0A5A8D1B4_CAFRO</name>
<feature type="transmembrane region" description="Helical" evidence="6">
    <location>
        <begin position="18"/>
        <end position="37"/>
    </location>
</feature>
<dbReference type="SUPFAM" id="SSF103473">
    <property type="entry name" value="MFS general substrate transporter"/>
    <property type="match status" value="1"/>
</dbReference>
<feature type="transmembrane region" description="Helical" evidence="6">
    <location>
        <begin position="149"/>
        <end position="171"/>
    </location>
</feature>
<feature type="region of interest" description="Disordered" evidence="5">
    <location>
        <begin position="299"/>
        <end position="318"/>
    </location>
</feature>
<proteinExistence type="predicted"/>
<feature type="transmembrane region" description="Helical" evidence="6">
    <location>
        <begin position="373"/>
        <end position="395"/>
    </location>
</feature>
<evidence type="ECO:0000313" key="10">
    <source>
        <dbReference type="Proteomes" id="UP000325113"/>
    </source>
</evidence>
<dbReference type="PANTHER" id="PTHR10924">
    <property type="entry name" value="MAJOR FACILITATOR SUPERFAMILY PROTEIN-RELATED"/>
    <property type="match status" value="1"/>
</dbReference>
<feature type="transmembrane region" description="Helical" evidence="6">
    <location>
        <begin position="57"/>
        <end position="78"/>
    </location>
</feature>
<dbReference type="EMBL" id="VLTM01000059">
    <property type="protein sequence ID" value="KAA0159025.1"/>
    <property type="molecule type" value="Genomic_DNA"/>
</dbReference>
<keyword evidence="3 6" id="KW-1133">Transmembrane helix</keyword>
<dbReference type="GO" id="GO:0022857">
    <property type="term" value="F:transmembrane transporter activity"/>
    <property type="evidence" value="ECO:0007669"/>
    <property type="project" value="InterPro"/>
</dbReference>
<feature type="transmembrane region" description="Helical" evidence="6">
    <location>
        <begin position="85"/>
        <end position="106"/>
    </location>
</feature>
<feature type="transmembrane region" description="Helical" evidence="6">
    <location>
        <begin position="407"/>
        <end position="428"/>
    </location>
</feature>
<organism evidence="7 10">
    <name type="scientific">Cafeteria roenbergensis</name>
    <name type="common">Marine flagellate</name>
    <dbReference type="NCBI Taxonomy" id="33653"/>
    <lineage>
        <taxon>Eukaryota</taxon>
        <taxon>Sar</taxon>
        <taxon>Stramenopiles</taxon>
        <taxon>Bigyra</taxon>
        <taxon>Opalozoa</taxon>
        <taxon>Bicosoecida</taxon>
        <taxon>Cafeteriaceae</taxon>
        <taxon>Cafeteria</taxon>
    </lineage>
</organism>
<evidence type="ECO:0000256" key="3">
    <source>
        <dbReference type="ARBA" id="ARBA00022989"/>
    </source>
</evidence>
<dbReference type="Pfam" id="PF07690">
    <property type="entry name" value="MFS_1"/>
    <property type="match status" value="1"/>
</dbReference>
<dbReference type="Gene3D" id="1.20.1250.20">
    <property type="entry name" value="MFS general substrate transporter like domains"/>
    <property type="match status" value="2"/>
</dbReference>
<feature type="transmembrane region" description="Helical" evidence="6">
    <location>
        <begin position="440"/>
        <end position="462"/>
    </location>
</feature>
<gene>
    <name evidence="8" type="ORF">FNF28_05308</name>
    <name evidence="7" type="ORF">FNF31_05087</name>
</gene>
<dbReference type="InterPro" id="IPR011701">
    <property type="entry name" value="MFS"/>
</dbReference>
<reference evidence="9 10" key="1">
    <citation type="submission" date="2019-07" db="EMBL/GenBank/DDBJ databases">
        <title>Genomes of Cafeteria roenbergensis.</title>
        <authorList>
            <person name="Fischer M.G."/>
            <person name="Hackl T."/>
            <person name="Roman M."/>
        </authorList>
    </citation>
    <scope>NUCLEOTIDE SEQUENCE [LARGE SCALE GENOMIC DNA]</scope>
    <source>
        <strain evidence="7 10">Cflag</strain>
        <strain evidence="8 9">RCC970-E3</strain>
    </source>
</reference>
<sequence>MGVLPGEEEQVRVTAWRWYALAVFSFAAFMQGLVWAVPGPISAVLAKELQCDSDCDALLVNWGPIMFIVFTFPQAWLIDHSLRSSTLLLAALVTASGWVRVASAYIDDTSTVTVLLHVAQALNASGGPIAMGAVSRLSQLWFPAHQRSFATAVAAEFNMAGVAIAFVLGPALAPEDGSGGLGALWWALAVPPSVALLVALLHFPDAPKTAPSRSARMQRDDAVLRAARGGGGGQAAAAAAAAAAASELASPLLPPQLDDEEAEAAAAAAEEEEEDEAVAAAHVGGGAKGRRSAGARAAAGPASAIGADPEGARGAAKDRPTGACGWLSRLRALLFNFDFAVLAAGYAASAGIYSGWGPLLSINLRSVHVSESVAGWIGFSATMSGAVGGLAVGFVHSRVGSVRPMLLALLTVATAAFVVFALSCQPTAPRSTALPHPEWLLFLTATVGGFCVNAMIPLMYEASVEAVFGEADEGSVGAVLALVNNICCLAFLAVPIGSGSTAWMNWTMAGAVAVFVVVFALWKERGRRKAIDLDAAGAAALKRVDVSPLYDSIQVL</sequence>
<accession>A0A5A8D1B4</accession>
<feature type="compositionally biased region" description="Acidic residues" evidence="5">
    <location>
        <begin position="259"/>
        <end position="277"/>
    </location>
</feature>
<dbReference type="GO" id="GO:0016020">
    <property type="term" value="C:membrane"/>
    <property type="evidence" value="ECO:0007669"/>
    <property type="project" value="UniProtKB-SubCell"/>
</dbReference>
<feature type="region of interest" description="Disordered" evidence="5">
    <location>
        <begin position="259"/>
        <end position="292"/>
    </location>
</feature>
<evidence type="ECO:0000313" key="7">
    <source>
        <dbReference type="EMBL" id="KAA0159025.1"/>
    </source>
</evidence>
<dbReference type="Proteomes" id="UP000325113">
    <property type="component" value="Unassembled WGS sequence"/>
</dbReference>
<dbReference type="AlphaFoldDB" id="A0A5A8D1B4"/>
<evidence type="ECO:0000256" key="6">
    <source>
        <dbReference type="SAM" id="Phobius"/>
    </source>
</evidence>
<feature type="transmembrane region" description="Helical" evidence="6">
    <location>
        <begin position="333"/>
        <end position="353"/>
    </location>
</feature>
<evidence type="ECO:0000256" key="5">
    <source>
        <dbReference type="SAM" id="MobiDB-lite"/>
    </source>
</evidence>
<dbReference type="PANTHER" id="PTHR10924:SF27">
    <property type="entry name" value="SOLUTE CARRIER FAMILY 49 MEMBER 4"/>
    <property type="match status" value="1"/>
</dbReference>
<dbReference type="InterPro" id="IPR036259">
    <property type="entry name" value="MFS_trans_sf"/>
</dbReference>
<evidence type="ECO:0008006" key="11">
    <source>
        <dbReference type="Google" id="ProtNLM"/>
    </source>
</evidence>
<evidence type="ECO:0000256" key="2">
    <source>
        <dbReference type="ARBA" id="ARBA00022692"/>
    </source>
</evidence>
<comment type="caution">
    <text evidence="7">The sequence shown here is derived from an EMBL/GenBank/DDBJ whole genome shotgun (WGS) entry which is preliminary data.</text>
</comment>
<keyword evidence="4 6" id="KW-0472">Membrane</keyword>
<keyword evidence="2 6" id="KW-0812">Transmembrane</keyword>
<comment type="subcellular location">
    <subcellularLocation>
        <location evidence="1">Membrane</location>
        <topology evidence="1">Multi-pass membrane protein</topology>
    </subcellularLocation>
</comment>
<dbReference type="InterPro" id="IPR049680">
    <property type="entry name" value="FLVCR1-2_SLC49-like"/>
</dbReference>
<evidence type="ECO:0000313" key="8">
    <source>
        <dbReference type="EMBL" id="KAA0160886.1"/>
    </source>
</evidence>
<dbReference type="Proteomes" id="UP000324907">
    <property type="component" value="Unassembled WGS sequence"/>
</dbReference>
<feature type="transmembrane region" description="Helical" evidence="6">
    <location>
        <begin position="474"/>
        <end position="497"/>
    </location>
</feature>
<feature type="transmembrane region" description="Helical" evidence="6">
    <location>
        <begin position="503"/>
        <end position="522"/>
    </location>
</feature>
<feature type="transmembrane region" description="Helical" evidence="6">
    <location>
        <begin position="183"/>
        <end position="203"/>
    </location>
</feature>